<organism evidence="4 5">
    <name type="scientific">Acanthosepion pharaonis</name>
    <name type="common">Pharaoh cuttlefish</name>
    <name type="synonym">Sepia pharaonis</name>
    <dbReference type="NCBI Taxonomy" id="158019"/>
    <lineage>
        <taxon>Eukaryota</taxon>
        <taxon>Metazoa</taxon>
        <taxon>Spiralia</taxon>
        <taxon>Lophotrochozoa</taxon>
        <taxon>Mollusca</taxon>
        <taxon>Cephalopoda</taxon>
        <taxon>Coleoidea</taxon>
        <taxon>Decapodiformes</taxon>
        <taxon>Sepiida</taxon>
        <taxon>Sepiina</taxon>
        <taxon>Sepiidae</taxon>
        <taxon>Acanthosepion</taxon>
    </lineage>
</organism>
<dbReference type="PANTHER" id="PTHR46970">
    <property type="entry name" value="BASIC HELIX-LOOP-HELIX DOMAIN-CONTAINING PROTEIN USF3"/>
    <property type="match status" value="1"/>
</dbReference>
<feature type="compositionally biased region" description="Polar residues" evidence="2">
    <location>
        <begin position="159"/>
        <end position="189"/>
    </location>
</feature>
<evidence type="ECO:0000313" key="4">
    <source>
        <dbReference type="EMBL" id="CAE1287788.1"/>
    </source>
</evidence>
<evidence type="ECO:0000256" key="2">
    <source>
        <dbReference type="SAM" id="MobiDB-lite"/>
    </source>
</evidence>
<feature type="compositionally biased region" description="Basic and acidic residues" evidence="2">
    <location>
        <begin position="38"/>
        <end position="49"/>
    </location>
</feature>
<evidence type="ECO:0000256" key="1">
    <source>
        <dbReference type="SAM" id="Coils"/>
    </source>
</evidence>
<dbReference type="GO" id="GO:0046983">
    <property type="term" value="F:protein dimerization activity"/>
    <property type="evidence" value="ECO:0007669"/>
    <property type="project" value="InterPro"/>
</dbReference>
<feature type="region of interest" description="Disordered" evidence="2">
    <location>
        <begin position="36"/>
        <end position="63"/>
    </location>
</feature>
<feature type="region of interest" description="Disordered" evidence="2">
    <location>
        <begin position="518"/>
        <end position="559"/>
    </location>
</feature>
<feature type="coiled-coil region" evidence="1">
    <location>
        <begin position="114"/>
        <end position="141"/>
    </location>
</feature>
<gene>
    <name evidence="4" type="ORF">SPHA_46772</name>
</gene>
<dbReference type="InterPro" id="IPR053252">
    <property type="entry name" value="EMT_regulator"/>
</dbReference>
<dbReference type="InterPro" id="IPR036638">
    <property type="entry name" value="HLH_DNA-bd_sf"/>
</dbReference>
<feature type="compositionally biased region" description="Polar residues" evidence="2">
    <location>
        <begin position="770"/>
        <end position="779"/>
    </location>
</feature>
<dbReference type="OrthoDB" id="690068at2759"/>
<protein>
    <recommendedName>
        <fullName evidence="3">BHLH domain-containing protein</fullName>
    </recommendedName>
</protein>
<dbReference type="Proteomes" id="UP000597762">
    <property type="component" value="Unassembled WGS sequence"/>
</dbReference>
<feature type="domain" description="BHLH" evidence="3">
    <location>
        <begin position="49"/>
        <end position="101"/>
    </location>
</feature>
<accession>A0A812D0U6</accession>
<proteinExistence type="predicted"/>
<feature type="region of interest" description="Disordered" evidence="2">
    <location>
        <begin position="698"/>
        <end position="779"/>
    </location>
</feature>
<sequence length="914" mass="97224">MSAAEVTIFLFTGMTEEYSPVSVNRDVGTEQPSLWIHSSEEPSSTEREHKRITHNNSEKQRKEKIKSKIANIGHLLPAVRCYEKQSTLSILERAADYISEIQDKNDQLMYHNGDEVQAEEIQSLRQKLDDLKSERDRFADLLKTAGISTLLNATNSWKGKKANCTSSTSDCRPESADTTSNIPNLSANNSKKDNDQEGSTKSTKSKRRNTICAQLERIQNKNTTDKATTALKMNTGNIIIPGLNNLNGMQTTNVLPTNINQQQLFAAAPNLLASTLSNAILASNGHGHVIFSNANSAGGVVSIQAPTNQPGVTFVSPSPNLLAGTDKGNGDGAGLLQIAMRDAGITTVTQSFLTQPSAQVPQITNQSTPAMIGSITSTNTEAVTSADSSQVPHSTPLQTLASIASNTQSINTGLIGSSFLGGTSCFQQGSNSVSSTQVVSSGLWNSVSLNTDQEASSTSIQSVVSANEVCVTTSAESTITQSPSTSHTSDNTGTTDILAKAAESIFSSSLHDISPPISSFYNPANEDNPLHIDTSAGETEDDCSAQSPSKESCDSDNIPTSSRIEMEVESQSSHSLDNTCNSLTVTSNSASAFFKETDMCEAVGAINSYSNKIVERAQTAAEEITCTTSIQVTNSRASSQMLVTSPASTANNNVDNDNTGENNQIKMTGIVEPKQLHLHCDSQPTSNAADDMLSKNTCSNQQMSTTSQTSSVNNLSSSQPQHPPCNLQSQQISTPSASLPSSVNSISTSVDPTEGNCINSSAQMAPPCTTEHNSYSSPNSLRYSAESLFNPSNKLTTQSKSQLQSQAQIIIPHHTSNITNSIGGEALSTTATLSTAAPVSSSKSRNSGIYSAENFVQSGRNDTSRSDNKHSYSSAVFSSTNNTVHHLSTSESDSLSFSNLVVQSRLFEKFSLIR</sequence>
<dbReference type="EMBL" id="CAHIKZ030002491">
    <property type="protein sequence ID" value="CAE1287788.1"/>
    <property type="molecule type" value="Genomic_DNA"/>
</dbReference>
<dbReference type="SUPFAM" id="SSF47459">
    <property type="entry name" value="HLH, helix-loop-helix DNA-binding domain"/>
    <property type="match status" value="1"/>
</dbReference>
<name>A0A812D0U6_ACAPH</name>
<evidence type="ECO:0000313" key="5">
    <source>
        <dbReference type="Proteomes" id="UP000597762"/>
    </source>
</evidence>
<dbReference type="Pfam" id="PF00010">
    <property type="entry name" value="HLH"/>
    <property type="match status" value="1"/>
</dbReference>
<keyword evidence="5" id="KW-1185">Reference proteome</keyword>
<dbReference type="InterPro" id="IPR011598">
    <property type="entry name" value="bHLH_dom"/>
</dbReference>
<dbReference type="PROSITE" id="PS50888">
    <property type="entry name" value="BHLH"/>
    <property type="match status" value="1"/>
</dbReference>
<feature type="compositionally biased region" description="Low complexity" evidence="2">
    <location>
        <begin position="698"/>
        <end position="719"/>
    </location>
</feature>
<reference evidence="4" key="1">
    <citation type="submission" date="2021-01" db="EMBL/GenBank/DDBJ databases">
        <authorList>
            <person name="Li R."/>
            <person name="Bekaert M."/>
        </authorList>
    </citation>
    <scope>NUCLEOTIDE SEQUENCE</scope>
    <source>
        <strain evidence="4">Farmed</strain>
    </source>
</reference>
<comment type="caution">
    <text evidence="4">The sequence shown here is derived from an EMBL/GenBank/DDBJ whole genome shotgun (WGS) entry which is preliminary data.</text>
</comment>
<dbReference type="PANTHER" id="PTHR46970:SF1">
    <property type="entry name" value="BASIC HELIX-LOOP-HELIX DOMAIN-CONTAINING PROTEIN USF3"/>
    <property type="match status" value="1"/>
</dbReference>
<evidence type="ECO:0000259" key="3">
    <source>
        <dbReference type="PROSITE" id="PS50888"/>
    </source>
</evidence>
<dbReference type="AlphaFoldDB" id="A0A812D0U6"/>
<dbReference type="Gene3D" id="4.10.280.10">
    <property type="entry name" value="Helix-loop-helix DNA-binding domain"/>
    <property type="match status" value="1"/>
</dbReference>
<feature type="region of interest" description="Disordered" evidence="2">
    <location>
        <begin position="159"/>
        <end position="209"/>
    </location>
</feature>
<feature type="compositionally biased region" description="Polar residues" evidence="2">
    <location>
        <begin position="726"/>
        <end position="763"/>
    </location>
</feature>
<dbReference type="SMART" id="SM00353">
    <property type="entry name" value="HLH"/>
    <property type="match status" value="1"/>
</dbReference>
<feature type="compositionally biased region" description="Polar residues" evidence="2">
    <location>
        <begin position="544"/>
        <end position="559"/>
    </location>
</feature>
<keyword evidence="1" id="KW-0175">Coiled coil</keyword>